<gene>
    <name evidence="4" type="ORF">SAMN05216337_104248</name>
</gene>
<dbReference type="Gene3D" id="2.60.40.790">
    <property type="match status" value="1"/>
</dbReference>
<evidence type="ECO:0000313" key="4">
    <source>
        <dbReference type="EMBL" id="SDF01226.1"/>
    </source>
</evidence>
<dbReference type="RefSeq" id="WP_092088404.1">
    <property type="nucleotide sequence ID" value="NZ_FMZW01000042.1"/>
</dbReference>
<dbReference type="AlphaFoldDB" id="A0A1G7HLM9"/>
<organism evidence="4 5">
    <name type="scientific">Bradyrhizobium brasilense</name>
    <dbReference type="NCBI Taxonomy" id="1419277"/>
    <lineage>
        <taxon>Bacteria</taxon>
        <taxon>Pseudomonadati</taxon>
        <taxon>Pseudomonadota</taxon>
        <taxon>Alphaproteobacteria</taxon>
        <taxon>Hyphomicrobiales</taxon>
        <taxon>Nitrobacteraceae</taxon>
        <taxon>Bradyrhizobium</taxon>
    </lineage>
</organism>
<dbReference type="InterPro" id="IPR008978">
    <property type="entry name" value="HSP20-like_chaperone"/>
</dbReference>
<sequence length="161" mass="18451">MALRDLIPWNNGSRDVSLHRNQPSPFLALHREMNRLFDDAFRSFDIAPFSSQAMGWPNVEVNETANEVKVVAELPGLEEKDVQLELRDGWLTISGEKRSETEDKERRFSERYYGRFERAVPVEDVDQDKVEASFKNGVLTVTLPKLPAAQHKVKRIAINGK</sequence>
<evidence type="ECO:0000256" key="1">
    <source>
        <dbReference type="PROSITE-ProRule" id="PRU00285"/>
    </source>
</evidence>
<dbReference type="Proteomes" id="UP000199245">
    <property type="component" value="Unassembled WGS sequence"/>
</dbReference>
<comment type="similarity">
    <text evidence="1 2">Belongs to the small heat shock protein (HSP20) family.</text>
</comment>
<dbReference type="InterPro" id="IPR031107">
    <property type="entry name" value="Small_HSP"/>
</dbReference>
<dbReference type="Pfam" id="PF00011">
    <property type="entry name" value="HSP20"/>
    <property type="match status" value="1"/>
</dbReference>
<accession>A0A1G7HLM9</accession>
<feature type="domain" description="SHSP" evidence="3">
    <location>
        <begin position="50"/>
        <end position="161"/>
    </location>
</feature>
<evidence type="ECO:0000313" key="5">
    <source>
        <dbReference type="Proteomes" id="UP000199245"/>
    </source>
</evidence>
<proteinExistence type="inferred from homology"/>
<reference evidence="4 5" key="1">
    <citation type="submission" date="2016-10" db="EMBL/GenBank/DDBJ databases">
        <authorList>
            <person name="de Groot N.N."/>
        </authorList>
    </citation>
    <scope>NUCLEOTIDE SEQUENCE [LARGE SCALE GENOMIC DNA]</scope>
    <source>
        <strain evidence="4 5">R5</strain>
    </source>
</reference>
<evidence type="ECO:0000259" key="3">
    <source>
        <dbReference type="PROSITE" id="PS01031"/>
    </source>
</evidence>
<dbReference type="EMBL" id="FMZW01000042">
    <property type="protein sequence ID" value="SDF01226.1"/>
    <property type="molecule type" value="Genomic_DNA"/>
</dbReference>
<dbReference type="SUPFAM" id="SSF49764">
    <property type="entry name" value="HSP20-like chaperones"/>
    <property type="match status" value="1"/>
</dbReference>
<protein>
    <submittedName>
        <fullName evidence="4">HSP20 family protein</fullName>
    </submittedName>
</protein>
<name>A0A1G7HLM9_9BRAD</name>
<dbReference type="PANTHER" id="PTHR11527">
    <property type="entry name" value="HEAT-SHOCK PROTEIN 20 FAMILY MEMBER"/>
    <property type="match status" value="1"/>
</dbReference>
<dbReference type="InterPro" id="IPR002068">
    <property type="entry name" value="A-crystallin/Hsp20_dom"/>
</dbReference>
<dbReference type="CDD" id="cd06464">
    <property type="entry name" value="ACD_sHsps-like"/>
    <property type="match status" value="1"/>
</dbReference>
<dbReference type="PROSITE" id="PS01031">
    <property type="entry name" value="SHSP"/>
    <property type="match status" value="1"/>
</dbReference>
<evidence type="ECO:0000256" key="2">
    <source>
        <dbReference type="RuleBase" id="RU003616"/>
    </source>
</evidence>